<name>A0A427YP71_9TREE</name>
<reference evidence="2 3" key="1">
    <citation type="submission" date="2018-11" db="EMBL/GenBank/DDBJ databases">
        <title>Genome sequence of Saitozyma podzolica DSM 27192.</title>
        <authorList>
            <person name="Aliyu H."/>
            <person name="Gorte O."/>
            <person name="Ochsenreither K."/>
        </authorList>
    </citation>
    <scope>NUCLEOTIDE SEQUENCE [LARGE SCALE GENOMIC DNA]</scope>
    <source>
        <strain evidence="2 3">DSM 27192</strain>
    </source>
</reference>
<protein>
    <submittedName>
        <fullName evidence="2">Uncharacterized protein</fullName>
    </submittedName>
</protein>
<dbReference type="SUPFAM" id="SSF51445">
    <property type="entry name" value="(Trans)glycosidases"/>
    <property type="match status" value="1"/>
</dbReference>
<dbReference type="OrthoDB" id="3362863at2759"/>
<dbReference type="Proteomes" id="UP000279259">
    <property type="component" value="Unassembled WGS sequence"/>
</dbReference>
<proteinExistence type="predicted"/>
<dbReference type="EMBL" id="RSCD01000005">
    <property type="protein sequence ID" value="RSH92902.1"/>
    <property type="molecule type" value="Genomic_DNA"/>
</dbReference>
<dbReference type="STRING" id="1890683.A0A427YP71"/>
<evidence type="ECO:0000313" key="3">
    <source>
        <dbReference type="Proteomes" id="UP000279259"/>
    </source>
</evidence>
<keyword evidence="1" id="KW-0812">Transmembrane</keyword>
<evidence type="ECO:0000256" key="1">
    <source>
        <dbReference type="SAM" id="Phobius"/>
    </source>
</evidence>
<gene>
    <name evidence="2" type="ORF">EHS25_008348</name>
</gene>
<comment type="caution">
    <text evidence="2">The sequence shown here is derived from an EMBL/GenBank/DDBJ whole genome shotgun (WGS) entry which is preliminary data.</text>
</comment>
<keyword evidence="3" id="KW-1185">Reference proteome</keyword>
<sequence length="164" mass="18207">MVQIHTVHIIDHKAPNQIHLSLVSTLHSGISVVVLVIPVHLWNNPLAISAINQTYELDADIPTWNYRAHFLLTEFDRQVQLFSCSGGVWTQTTDVEGEVNGLMTYDRKLLRTNVTQWRNDIQALYDSAAMRATEEAESMKRDGGILGGLAGVDLAAWGVGGWLV</sequence>
<dbReference type="InterPro" id="IPR017853">
    <property type="entry name" value="GH"/>
</dbReference>
<accession>A0A427YP71</accession>
<evidence type="ECO:0000313" key="2">
    <source>
        <dbReference type="EMBL" id="RSH92902.1"/>
    </source>
</evidence>
<dbReference type="AlphaFoldDB" id="A0A427YP71"/>
<feature type="transmembrane region" description="Helical" evidence="1">
    <location>
        <begin position="20"/>
        <end position="42"/>
    </location>
</feature>
<keyword evidence="1" id="KW-0472">Membrane</keyword>
<organism evidence="2 3">
    <name type="scientific">Saitozyma podzolica</name>
    <dbReference type="NCBI Taxonomy" id="1890683"/>
    <lineage>
        <taxon>Eukaryota</taxon>
        <taxon>Fungi</taxon>
        <taxon>Dikarya</taxon>
        <taxon>Basidiomycota</taxon>
        <taxon>Agaricomycotina</taxon>
        <taxon>Tremellomycetes</taxon>
        <taxon>Tremellales</taxon>
        <taxon>Trimorphomycetaceae</taxon>
        <taxon>Saitozyma</taxon>
    </lineage>
</organism>
<keyword evidence="1" id="KW-1133">Transmembrane helix</keyword>